<dbReference type="PANTHER" id="PTHR43569:SF2">
    <property type="entry name" value="AMIDOHYDROLASE-RELATED DOMAIN-CONTAINING PROTEIN"/>
    <property type="match status" value="1"/>
</dbReference>
<dbReference type="InterPro" id="IPR006680">
    <property type="entry name" value="Amidohydro-rel"/>
</dbReference>
<dbReference type="RefSeq" id="WP_129002477.1">
    <property type="nucleotide sequence ID" value="NZ_SDHZ01000001.1"/>
</dbReference>
<dbReference type="Pfam" id="PF04909">
    <property type="entry name" value="Amidohydro_2"/>
    <property type="match status" value="1"/>
</dbReference>
<dbReference type="PANTHER" id="PTHR43569">
    <property type="entry name" value="AMIDOHYDROLASE"/>
    <property type="match status" value="1"/>
</dbReference>
<keyword evidence="3" id="KW-0378">Hydrolase</keyword>
<comment type="similarity">
    <text evidence="1">Belongs to the metallo-dependent hydrolases superfamily.</text>
</comment>
<evidence type="ECO:0000259" key="2">
    <source>
        <dbReference type="Pfam" id="PF04909"/>
    </source>
</evidence>
<proteinExistence type="inferred from homology"/>
<sequence length="283" mass="30789">MSGKTIDTHVHIWERSLSPYNWLQAAPASLLRSYALEELEADRVAAGIHAGILVQADNTLADTEWMLKTAASAEWISGVVGWLPLAEPDKTAALLAGEYGQNGLLKGIRHLIHDEADPRWLLRENVVESLKLVAAHGLPYDLVGVLPSHIETALELAGKVPSLRMIFDHMNQPPVAAGVRFGEWGVLMREAAAHSNFFVKISGLGTAAAGGSWSADTVFPYISFVAEHFGEDRCCCGGDWPVSLPAGSYVHTWTQYREVLARLWDVAGQEKVLFTTAAGFYGV</sequence>
<dbReference type="EMBL" id="SDHZ01000001">
    <property type="protein sequence ID" value="RXK86730.1"/>
    <property type="molecule type" value="Genomic_DNA"/>
</dbReference>
<organism evidence="3 4">
    <name type="scientific">Filimonas effusa</name>
    <dbReference type="NCBI Taxonomy" id="2508721"/>
    <lineage>
        <taxon>Bacteria</taxon>
        <taxon>Pseudomonadati</taxon>
        <taxon>Bacteroidota</taxon>
        <taxon>Chitinophagia</taxon>
        <taxon>Chitinophagales</taxon>
        <taxon>Chitinophagaceae</taxon>
        <taxon>Filimonas</taxon>
    </lineage>
</organism>
<name>A0A4Q1DBN8_9BACT</name>
<dbReference type="OrthoDB" id="5450317at2"/>
<dbReference type="InterPro" id="IPR032466">
    <property type="entry name" value="Metal_Hydrolase"/>
</dbReference>
<protein>
    <submittedName>
        <fullName evidence="3">Amidohydrolase</fullName>
    </submittedName>
</protein>
<reference evidence="3 4" key="1">
    <citation type="submission" date="2019-01" db="EMBL/GenBank/DDBJ databases">
        <title>Filimonas sp. strain TTM-71.</title>
        <authorList>
            <person name="Chen W.-M."/>
        </authorList>
    </citation>
    <scope>NUCLEOTIDE SEQUENCE [LARGE SCALE GENOMIC DNA]</scope>
    <source>
        <strain evidence="3 4">TTM-71</strain>
    </source>
</reference>
<gene>
    <name evidence="3" type="ORF">ESB13_07985</name>
</gene>
<evidence type="ECO:0000313" key="4">
    <source>
        <dbReference type="Proteomes" id="UP000290545"/>
    </source>
</evidence>
<dbReference type="AlphaFoldDB" id="A0A4Q1DBN8"/>
<dbReference type="InterPro" id="IPR052350">
    <property type="entry name" value="Metallo-dep_Lactonases"/>
</dbReference>
<comment type="caution">
    <text evidence="3">The sequence shown here is derived from an EMBL/GenBank/DDBJ whole genome shotgun (WGS) entry which is preliminary data.</text>
</comment>
<evidence type="ECO:0000256" key="1">
    <source>
        <dbReference type="ARBA" id="ARBA00038310"/>
    </source>
</evidence>
<feature type="domain" description="Amidohydrolase-related" evidence="2">
    <location>
        <begin position="6"/>
        <end position="282"/>
    </location>
</feature>
<dbReference type="Proteomes" id="UP000290545">
    <property type="component" value="Unassembled WGS sequence"/>
</dbReference>
<dbReference type="SUPFAM" id="SSF51556">
    <property type="entry name" value="Metallo-dependent hydrolases"/>
    <property type="match status" value="1"/>
</dbReference>
<keyword evidence="4" id="KW-1185">Reference proteome</keyword>
<evidence type="ECO:0000313" key="3">
    <source>
        <dbReference type="EMBL" id="RXK86730.1"/>
    </source>
</evidence>
<dbReference type="GO" id="GO:0016787">
    <property type="term" value="F:hydrolase activity"/>
    <property type="evidence" value="ECO:0007669"/>
    <property type="project" value="UniProtKB-KW"/>
</dbReference>
<accession>A0A4Q1DBN8</accession>
<dbReference type="Gene3D" id="3.20.20.140">
    <property type="entry name" value="Metal-dependent hydrolases"/>
    <property type="match status" value="1"/>
</dbReference>